<accession>A0AAV2F7P6</accession>
<dbReference type="AlphaFoldDB" id="A0AAV2F7P6"/>
<evidence type="ECO:0000313" key="2">
    <source>
        <dbReference type="Proteomes" id="UP001497516"/>
    </source>
</evidence>
<proteinExistence type="predicted"/>
<name>A0AAV2F7P6_9ROSI</name>
<dbReference type="EMBL" id="OZ034819">
    <property type="protein sequence ID" value="CAL1394029.1"/>
    <property type="molecule type" value="Genomic_DNA"/>
</dbReference>
<gene>
    <name evidence="1" type="ORF">LTRI10_LOCUS34557</name>
</gene>
<reference evidence="1 2" key="1">
    <citation type="submission" date="2024-04" db="EMBL/GenBank/DDBJ databases">
        <authorList>
            <person name="Fracassetti M."/>
        </authorList>
    </citation>
    <scope>NUCLEOTIDE SEQUENCE [LARGE SCALE GENOMIC DNA]</scope>
</reference>
<organism evidence="1 2">
    <name type="scientific">Linum trigynum</name>
    <dbReference type="NCBI Taxonomy" id="586398"/>
    <lineage>
        <taxon>Eukaryota</taxon>
        <taxon>Viridiplantae</taxon>
        <taxon>Streptophyta</taxon>
        <taxon>Embryophyta</taxon>
        <taxon>Tracheophyta</taxon>
        <taxon>Spermatophyta</taxon>
        <taxon>Magnoliopsida</taxon>
        <taxon>eudicotyledons</taxon>
        <taxon>Gunneridae</taxon>
        <taxon>Pentapetalae</taxon>
        <taxon>rosids</taxon>
        <taxon>fabids</taxon>
        <taxon>Malpighiales</taxon>
        <taxon>Linaceae</taxon>
        <taxon>Linum</taxon>
    </lineage>
</organism>
<keyword evidence="2" id="KW-1185">Reference proteome</keyword>
<sequence length="86" mass="9404">MVAAMLLGLEFPKNIAHSANSLTLIEEMATILPSGLIIGPHQLFSLTPSHESLSPPLSLKLVSLMFPTPLHRPPKGRRRKRGSSLR</sequence>
<evidence type="ECO:0000313" key="1">
    <source>
        <dbReference type="EMBL" id="CAL1394029.1"/>
    </source>
</evidence>
<dbReference type="Proteomes" id="UP001497516">
    <property type="component" value="Chromosome 6"/>
</dbReference>
<protein>
    <submittedName>
        <fullName evidence="1">Uncharacterized protein</fullName>
    </submittedName>
</protein>